<dbReference type="EMBL" id="BAAAHH010000028">
    <property type="protein sequence ID" value="GAA0962538.1"/>
    <property type="molecule type" value="Genomic_DNA"/>
</dbReference>
<name>A0ABN1RS55_9ACTN</name>
<evidence type="ECO:0000313" key="7">
    <source>
        <dbReference type="EMBL" id="GAA0962538.1"/>
    </source>
</evidence>
<sequence>MSIYDAIGGAAAVGAAVDDFYVRVLADPKLEGFFTGTDVARLKSHQRAFIAAALGGPELYKGRDLASSHAHLGIGDEHFDAVVAHLAATLASLGVPEETIGEIAAALAPLRADIVSA</sequence>
<keyword evidence="2 6" id="KW-0813">Transport</keyword>
<keyword evidence="3 6" id="KW-0349">Heme</keyword>
<evidence type="ECO:0000313" key="8">
    <source>
        <dbReference type="Proteomes" id="UP001500665"/>
    </source>
</evidence>
<organism evidence="7 8">
    <name type="scientific">Actinocorallia libanotica</name>
    <dbReference type="NCBI Taxonomy" id="46162"/>
    <lineage>
        <taxon>Bacteria</taxon>
        <taxon>Bacillati</taxon>
        <taxon>Actinomycetota</taxon>
        <taxon>Actinomycetes</taxon>
        <taxon>Streptosporangiales</taxon>
        <taxon>Thermomonosporaceae</taxon>
        <taxon>Actinocorallia</taxon>
    </lineage>
</organism>
<keyword evidence="8" id="KW-1185">Reference proteome</keyword>
<dbReference type="InterPro" id="IPR012292">
    <property type="entry name" value="Globin/Proto"/>
</dbReference>
<comment type="similarity">
    <text evidence="1 6">Belongs to the truncated hemoglobin family. Group I subfamily.</text>
</comment>
<protein>
    <recommendedName>
        <fullName evidence="6">Group 1 truncated hemoglobin</fullName>
    </recommendedName>
</protein>
<dbReference type="SUPFAM" id="SSF46458">
    <property type="entry name" value="Globin-like"/>
    <property type="match status" value="1"/>
</dbReference>
<evidence type="ECO:0000256" key="5">
    <source>
        <dbReference type="ARBA" id="ARBA00023004"/>
    </source>
</evidence>
<proteinExistence type="inferred from homology"/>
<dbReference type="InterPro" id="IPR001486">
    <property type="entry name" value="Hemoglobin_trunc"/>
</dbReference>
<accession>A0ABN1RS55</accession>
<dbReference type="CDD" id="cd00454">
    <property type="entry name" value="TrHb1_N"/>
    <property type="match status" value="1"/>
</dbReference>
<dbReference type="RefSeq" id="WP_344244054.1">
    <property type="nucleotide sequence ID" value="NZ_BAAAHH010000028.1"/>
</dbReference>
<comment type="cofactor">
    <cofactor evidence="6">
        <name>heme</name>
        <dbReference type="ChEBI" id="CHEBI:30413"/>
    </cofactor>
</comment>
<dbReference type="PIRSF" id="PIRSF002030">
    <property type="entry name" value="Globin_Protozoa/Cyanobacteria"/>
    <property type="match status" value="1"/>
</dbReference>
<dbReference type="Proteomes" id="UP001500665">
    <property type="component" value="Unassembled WGS sequence"/>
</dbReference>
<evidence type="ECO:0000256" key="1">
    <source>
        <dbReference type="ARBA" id="ARBA00009660"/>
    </source>
</evidence>
<evidence type="ECO:0000256" key="3">
    <source>
        <dbReference type="ARBA" id="ARBA00022617"/>
    </source>
</evidence>
<dbReference type="InterPro" id="IPR016339">
    <property type="entry name" value="Hemoglobin_trunc_I"/>
</dbReference>
<keyword evidence="6" id="KW-0561">Oxygen transport</keyword>
<evidence type="ECO:0000256" key="6">
    <source>
        <dbReference type="PIRNR" id="PIRNR002030"/>
    </source>
</evidence>
<dbReference type="Gene3D" id="1.10.490.10">
    <property type="entry name" value="Globins"/>
    <property type="match status" value="1"/>
</dbReference>
<reference evidence="7 8" key="1">
    <citation type="journal article" date="2019" name="Int. J. Syst. Evol. Microbiol.">
        <title>The Global Catalogue of Microorganisms (GCM) 10K type strain sequencing project: providing services to taxonomists for standard genome sequencing and annotation.</title>
        <authorList>
            <consortium name="The Broad Institute Genomics Platform"/>
            <consortium name="The Broad Institute Genome Sequencing Center for Infectious Disease"/>
            <person name="Wu L."/>
            <person name="Ma J."/>
        </authorList>
    </citation>
    <scope>NUCLEOTIDE SEQUENCE [LARGE SCALE GENOMIC DNA]</scope>
    <source>
        <strain evidence="7 8">JCM 10696</strain>
    </source>
</reference>
<evidence type="ECO:0000256" key="2">
    <source>
        <dbReference type="ARBA" id="ARBA00022448"/>
    </source>
</evidence>
<keyword evidence="4 6" id="KW-0479">Metal-binding</keyword>
<evidence type="ECO:0000256" key="4">
    <source>
        <dbReference type="ARBA" id="ARBA00022723"/>
    </source>
</evidence>
<dbReference type="InterPro" id="IPR009050">
    <property type="entry name" value="Globin-like_sf"/>
</dbReference>
<comment type="caution">
    <text evidence="7">The sequence shown here is derived from an EMBL/GenBank/DDBJ whole genome shotgun (WGS) entry which is preliminary data.</text>
</comment>
<dbReference type="Pfam" id="PF01152">
    <property type="entry name" value="Bac_globin"/>
    <property type="match status" value="1"/>
</dbReference>
<gene>
    <name evidence="7" type="primary">glbN</name>
    <name evidence="7" type="ORF">GCM10009550_56700</name>
</gene>
<keyword evidence="5 6" id="KW-0408">Iron</keyword>